<proteinExistence type="predicted"/>
<feature type="transmembrane region" description="Helical" evidence="2">
    <location>
        <begin position="97"/>
        <end position="120"/>
    </location>
</feature>
<feature type="signal peptide" evidence="3">
    <location>
        <begin position="1"/>
        <end position="22"/>
    </location>
</feature>
<keyword evidence="3" id="KW-0732">Signal</keyword>
<reference evidence="4" key="1">
    <citation type="journal article" date="2021" name="IMA Fungus">
        <title>Genomic characterization of three marine fungi, including Emericellopsis atlantica sp. nov. with signatures of a generalist lifestyle and marine biomass degradation.</title>
        <authorList>
            <person name="Hagestad O.C."/>
            <person name="Hou L."/>
            <person name="Andersen J.H."/>
            <person name="Hansen E.H."/>
            <person name="Altermark B."/>
            <person name="Li C."/>
            <person name="Kuhnert E."/>
            <person name="Cox R.J."/>
            <person name="Crous P.W."/>
            <person name="Spatafora J.W."/>
            <person name="Lail K."/>
            <person name="Amirebrahimi M."/>
            <person name="Lipzen A."/>
            <person name="Pangilinan J."/>
            <person name="Andreopoulos W."/>
            <person name="Hayes R.D."/>
            <person name="Ng V."/>
            <person name="Grigoriev I.V."/>
            <person name="Jackson S.A."/>
            <person name="Sutton T.D.S."/>
            <person name="Dobson A.D.W."/>
            <person name="Rama T."/>
        </authorList>
    </citation>
    <scope>NUCLEOTIDE SEQUENCE</scope>
    <source>
        <strain evidence="4">TRa3180A</strain>
    </source>
</reference>
<evidence type="ECO:0000313" key="5">
    <source>
        <dbReference type="Proteomes" id="UP000887226"/>
    </source>
</evidence>
<gene>
    <name evidence="4" type="ORF">BJ878DRAFT_573581</name>
</gene>
<evidence type="ECO:0000313" key="4">
    <source>
        <dbReference type="EMBL" id="KAG9246944.1"/>
    </source>
</evidence>
<accession>A0A9P8CH60</accession>
<dbReference type="EMBL" id="MU253787">
    <property type="protein sequence ID" value="KAG9246944.1"/>
    <property type="molecule type" value="Genomic_DNA"/>
</dbReference>
<dbReference type="AlphaFoldDB" id="A0A9P8CH60"/>
<keyword evidence="2" id="KW-0812">Transmembrane</keyword>
<evidence type="ECO:0000256" key="1">
    <source>
        <dbReference type="SAM" id="MobiDB-lite"/>
    </source>
</evidence>
<feature type="compositionally biased region" description="Basic and acidic residues" evidence="1">
    <location>
        <begin position="234"/>
        <end position="254"/>
    </location>
</feature>
<feature type="compositionally biased region" description="Basic and acidic residues" evidence="1">
    <location>
        <begin position="288"/>
        <end position="300"/>
    </location>
</feature>
<feature type="compositionally biased region" description="Basic and acidic residues" evidence="1">
    <location>
        <begin position="267"/>
        <end position="276"/>
    </location>
</feature>
<evidence type="ECO:0000256" key="2">
    <source>
        <dbReference type="SAM" id="Phobius"/>
    </source>
</evidence>
<sequence>MVALLAFLLVAVLLAILGSATTHSSMPSISQLSLVDESAPVVEKSVSVIIDTYGEAVTKSSLTQAPAFHVAAWTLSARKAVGKTCGCSAWRCWPRSLIAGVTAAAVLGVVAIGVFIWWWLEFPGTNKKRAAMLRRKKRRRQRSHWPEVGSWKDIAAMILVTEQKHKSAVRPHAKILHRKTKRRKKMRDWSSPLGFLPLTRGLIIMATEPKGSWEKYHKDNHQHENKQRRPRSLSPERRGRILGESPKRHIEISQELRSLPPKRRKRSLEEPKERYLIQESLESSSEGQRVRIEAPEEERSLVSTKYNRAQKGTVYRTQGPGKRESERGRQRSSRQYDDFA</sequence>
<feature type="compositionally biased region" description="Basic and acidic residues" evidence="1">
    <location>
        <begin position="218"/>
        <end position="227"/>
    </location>
</feature>
<feature type="compositionally biased region" description="Basic and acidic residues" evidence="1">
    <location>
        <begin position="321"/>
        <end position="340"/>
    </location>
</feature>
<feature type="region of interest" description="Disordered" evidence="1">
    <location>
        <begin position="218"/>
        <end position="340"/>
    </location>
</feature>
<dbReference type="Proteomes" id="UP000887226">
    <property type="component" value="Unassembled WGS sequence"/>
</dbReference>
<keyword evidence="5" id="KW-1185">Reference proteome</keyword>
<name>A0A9P8CH60_9HELO</name>
<evidence type="ECO:0008006" key="6">
    <source>
        <dbReference type="Google" id="ProtNLM"/>
    </source>
</evidence>
<evidence type="ECO:0000256" key="3">
    <source>
        <dbReference type="SAM" id="SignalP"/>
    </source>
</evidence>
<comment type="caution">
    <text evidence="4">The sequence shown here is derived from an EMBL/GenBank/DDBJ whole genome shotgun (WGS) entry which is preliminary data.</text>
</comment>
<keyword evidence="2" id="KW-0472">Membrane</keyword>
<protein>
    <recommendedName>
        <fullName evidence="6">Transmembrane protein</fullName>
    </recommendedName>
</protein>
<organism evidence="4 5">
    <name type="scientific">Calycina marina</name>
    <dbReference type="NCBI Taxonomy" id="1763456"/>
    <lineage>
        <taxon>Eukaryota</taxon>
        <taxon>Fungi</taxon>
        <taxon>Dikarya</taxon>
        <taxon>Ascomycota</taxon>
        <taxon>Pezizomycotina</taxon>
        <taxon>Leotiomycetes</taxon>
        <taxon>Helotiales</taxon>
        <taxon>Pezizellaceae</taxon>
        <taxon>Calycina</taxon>
    </lineage>
</organism>
<keyword evidence="2" id="KW-1133">Transmembrane helix</keyword>
<feature type="chain" id="PRO_5040286367" description="Transmembrane protein" evidence="3">
    <location>
        <begin position="23"/>
        <end position="340"/>
    </location>
</feature>